<organism evidence="3 4">
    <name type="scientific">Ruania alkalisoli</name>
    <dbReference type="NCBI Taxonomy" id="2779775"/>
    <lineage>
        <taxon>Bacteria</taxon>
        <taxon>Bacillati</taxon>
        <taxon>Actinomycetota</taxon>
        <taxon>Actinomycetes</taxon>
        <taxon>Micrococcales</taxon>
        <taxon>Ruaniaceae</taxon>
        <taxon>Ruania</taxon>
    </lineage>
</organism>
<feature type="transmembrane region" description="Helical" evidence="2">
    <location>
        <begin position="329"/>
        <end position="350"/>
    </location>
</feature>
<evidence type="ECO:0000313" key="4">
    <source>
        <dbReference type="Proteomes" id="UP000593758"/>
    </source>
</evidence>
<accession>A0A7M1SW10</accession>
<feature type="transmembrane region" description="Helical" evidence="2">
    <location>
        <begin position="36"/>
        <end position="55"/>
    </location>
</feature>
<dbReference type="Proteomes" id="UP000593758">
    <property type="component" value="Chromosome"/>
</dbReference>
<keyword evidence="2" id="KW-1133">Transmembrane helix</keyword>
<gene>
    <name evidence="3" type="ORF">IM660_05730</name>
</gene>
<feature type="transmembrane region" description="Helical" evidence="2">
    <location>
        <begin position="357"/>
        <end position="377"/>
    </location>
</feature>
<keyword evidence="2" id="KW-0472">Membrane</keyword>
<sequence length="487" mass="50939">MPDTEPALPDGGPSADEITSPEPGGRWGGVRGRPRLLTAAAVGVLTSAVYVLFSVRQWARFESPSWDLGIFTQLLRAYAEVRSPIVPIKGEGFMLLGDHFHPLLALLAPFYAVAPSGLTLLVLQNVLIGISAAVLTGCTVRHLGVGAGSLIGLAYGLSWGLQSAVASQFHEIALALPFLTASCAALVRRDHRAAVLWALPLLGIKEDLGLTVAMVGVVAALRGSRRLGLVTAVGGVGAFVLVTQVILPALNPDGVWDYADDSIVATLLADPGAAVGTLFTGAGAKASLVVMVFLPTAFLALRSPLALITLPTFAWRLSSDVPFHWSTDWHYSAILMPVVLCATVDALLVLRWRRYAAAIGAGLLALAVAITTQFPLWRLADAGYYRDSADVAGAEQVLAAIPDGASVATDITLMAYLAPRTTVYWVGNVSAAVGPDPVDYVVVHTGSGVYGQDPPQDVVAYATAKFPGSVFTEVLDAGGFLVAERVG</sequence>
<feature type="transmembrane region" description="Helical" evidence="2">
    <location>
        <begin position="262"/>
        <end position="281"/>
    </location>
</feature>
<feature type="region of interest" description="Disordered" evidence="1">
    <location>
        <begin position="1"/>
        <end position="29"/>
    </location>
</feature>
<reference evidence="3 4" key="1">
    <citation type="submission" date="2020-10" db="EMBL/GenBank/DDBJ databases">
        <title>Haloactinobacterium sp. RN3S43, a bacterium isolated from saline soil.</title>
        <authorList>
            <person name="Sun J.-Q."/>
        </authorList>
    </citation>
    <scope>NUCLEOTIDE SEQUENCE [LARGE SCALE GENOMIC DNA]</scope>
    <source>
        <strain evidence="3 4">RN3S43</strain>
    </source>
</reference>
<feature type="transmembrane region" description="Helical" evidence="2">
    <location>
        <begin position="288"/>
        <end position="309"/>
    </location>
</feature>
<feature type="transmembrane region" description="Helical" evidence="2">
    <location>
        <begin position="103"/>
        <end position="123"/>
    </location>
</feature>
<dbReference type="RefSeq" id="WP_193498424.1">
    <property type="nucleotide sequence ID" value="NZ_CP063169.1"/>
</dbReference>
<feature type="transmembrane region" description="Helical" evidence="2">
    <location>
        <begin position="129"/>
        <end position="157"/>
    </location>
</feature>
<name>A0A7M1SW10_9MICO</name>
<protein>
    <submittedName>
        <fullName evidence="3">DUF2079 domain-containing protein</fullName>
    </submittedName>
</protein>
<proteinExistence type="predicted"/>
<dbReference type="AlphaFoldDB" id="A0A7M1SW10"/>
<evidence type="ECO:0000256" key="2">
    <source>
        <dbReference type="SAM" id="Phobius"/>
    </source>
</evidence>
<keyword evidence="4" id="KW-1185">Reference proteome</keyword>
<feature type="transmembrane region" description="Helical" evidence="2">
    <location>
        <begin position="227"/>
        <end position="250"/>
    </location>
</feature>
<dbReference type="EMBL" id="CP063169">
    <property type="protein sequence ID" value="QOR71770.1"/>
    <property type="molecule type" value="Genomic_DNA"/>
</dbReference>
<dbReference type="InterPro" id="IPR018650">
    <property type="entry name" value="STSV1_Orf64"/>
</dbReference>
<dbReference type="Pfam" id="PF09852">
    <property type="entry name" value="DUF2079"/>
    <property type="match status" value="1"/>
</dbReference>
<feature type="transmembrane region" description="Helical" evidence="2">
    <location>
        <begin position="194"/>
        <end position="220"/>
    </location>
</feature>
<evidence type="ECO:0000313" key="3">
    <source>
        <dbReference type="EMBL" id="QOR71770.1"/>
    </source>
</evidence>
<evidence type="ECO:0000256" key="1">
    <source>
        <dbReference type="SAM" id="MobiDB-lite"/>
    </source>
</evidence>
<keyword evidence="2" id="KW-0812">Transmembrane</keyword>
<dbReference type="KEGG" id="halt:IM660_05730"/>